<evidence type="ECO:0000259" key="1">
    <source>
        <dbReference type="Pfam" id="PF05548"/>
    </source>
</evidence>
<dbReference type="OrthoDB" id="529266at2759"/>
<comment type="caution">
    <text evidence="2">The sequence shown here is derived from an EMBL/GenBank/DDBJ whole genome shotgun (WGS) entry which is preliminary data.</text>
</comment>
<proteinExistence type="predicted"/>
<protein>
    <submittedName>
        <fullName evidence="2">Autolysin</fullName>
    </submittedName>
</protein>
<feature type="non-terminal residue" evidence="2">
    <location>
        <position position="447"/>
    </location>
</feature>
<sequence>MRARRMVLEYHGTRRSLKEFVDLKDALSGLSNRYLAAKSKGYATTTNNRAKDLMIVGGKPLNVSSLSFIFTSSSCGRTLGKLPISVVNQRWLGAGAAATTATMQLYHSVCSYNKLRFPTELNRVYGPIDLPCKGTSSKGDYALDTGCDDPELFALWDAAKKHLQKNDPAVFASLASFRRKVMFFPFATCDWAGLVSAGCMALANVGCPGSDDCTTWMAPGVDDTSVDLSIVLHELAHNIGLAHSGRVVCDSASCQLDQYGDLTDFMGAGGPNDPNGLLCLSAPQAYKAGWSSPINGGEVKFTDLAIGGAFDDNKFVLPAAALRQVVRWCHVRVRQPKTPTPGFDSGLGDDYNGRVFVHEFNETADNKPSDQRKPPLIQGILDVKDSAGKSPILKGTWGVLPDTFTYGSVANKNAFRIRRVMMTRPPCCKRALCPACVDARPSTPTTH</sequence>
<dbReference type="SUPFAM" id="SSF55486">
    <property type="entry name" value="Metalloproteases ('zincins'), catalytic domain"/>
    <property type="match status" value="1"/>
</dbReference>
<accession>A0A2J8ACB4</accession>
<feature type="domain" description="Peptidase M11 gametolysin" evidence="1">
    <location>
        <begin position="66"/>
        <end position="369"/>
    </location>
</feature>
<dbReference type="EMBL" id="PGGS01000065">
    <property type="protein sequence ID" value="PNH10147.1"/>
    <property type="molecule type" value="Genomic_DNA"/>
</dbReference>
<dbReference type="AlphaFoldDB" id="A0A2J8ACB4"/>
<name>A0A2J8ACB4_9CHLO</name>
<dbReference type="Proteomes" id="UP000236333">
    <property type="component" value="Unassembled WGS sequence"/>
</dbReference>
<dbReference type="Pfam" id="PF05548">
    <property type="entry name" value="Peptidase_M11"/>
    <property type="match status" value="1"/>
</dbReference>
<gene>
    <name evidence="2" type="ORF">TSOC_003163</name>
</gene>
<evidence type="ECO:0000313" key="2">
    <source>
        <dbReference type="EMBL" id="PNH10147.1"/>
    </source>
</evidence>
<dbReference type="InterPro" id="IPR008752">
    <property type="entry name" value="Peptidase_M11"/>
</dbReference>
<reference evidence="2 3" key="1">
    <citation type="journal article" date="2017" name="Mol. Biol. Evol.">
        <title>The 4-celled Tetrabaena socialis nuclear genome reveals the essential components for genetic control of cell number at the origin of multicellularity in the volvocine lineage.</title>
        <authorList>
            <person name="Featherston J."/>
            <person name="Arakaki Y."/>
            <person name="Hanschen E.R."/>
            <person name="Ferris P.J."/>
            <person name="Michod R.E."/>
            <person name="Olson B.J.S.C."/>
            <person name="Nozaki H."/>
            <person name="Durand P.M."/>
        </authorList>
    </citation>
    <scope>NUCLEOTIDE SEQUENCE [LARGE SCALE GENOMIC DNA]</scope>
    <source>
        <strain evidence="2 3">NIES-571</strain>
    </source>
</reference>
<keyword evidence="3" id="KW-1185">Reference proteome</keyword>
<organism evidence="2 3">
    <name type="scientific">Tetrabaena socialis</name>
    <dbReference type="NCBI Taxonomy" id="47790"/>
    <lineage>
        <taxon>Eukaryota</taxon>
        <taxon>Viridiplantae</taxon>
        <taxon>Chlorophyta</taxon>
        <taxon>core chlorophytes</taxon>
        <taxon>Chlorophyceae</taxon>
        <taxon>CS clade</taxon>
        <taxon>Chlamydomonadales</taxon>
        <taxon>Tetrabaenaceae</taxon>
        <taxon>Tetrabaena</taxon>
    </lineage>
</organism>
<evidence type="ECO:0000313" key="3">
    <source>
        <dbReference type="Proteomes" id="UP000236333"/>
    </source>
</evidence>